<proteinExistence type="predicted"/>
<protein>
    <submittedName>
        <fullName evidence="1">Uncharacterized protein</fullName>
    </submittedName>
</protein>
<evidence type="ECO:0000313" key="1">
    <source>
        <dbReference type="EMBL" id="ANY80360.1"/>
    </source>
</evidence>
<organism evidence="1">
    <name type="scientific">Microvirga ossetica</name>
    <dbReference type="NCBI Taxonomy" id="1882682"/>
    <lineage>
        <taxon>Bacteria</taxon>
        <taxon>Pseudomonadati</taxon>
        <taxon>Pseudomonadota</taxon>
        <taxon>Alphaproteobacteria</taxon>
        <taxon>Hyphomicrobiales</taxon>
        <taxon>Methylobacteriaceae</taxon>
        <taxon>Microvirga</taxon>
    </lineage>
</organism>
<reference evidence="1" key="1">
    <citation type="submission" date="2016-07" db="EMBL/GenBank/DDBJ databases">
        <title>Microvirga ossetica sp. nov. a new species of rhizobia isolated from root nodules of the legume species Vicia alpestris Steven originated from North Ossetia region in the Caucasus.</title>
        <authorList>
            <person name="Safronova V.I."/>
            <person name="Kuznetsova I.G."/>
            <person name="Sazanova A.L."/>
            <person name="Belimov A."/>
            <person name="Andronov E."/>
            <person name="Osledkin Y.S."/>
            <person name="Onishchuk O.P."/>
            <person name="Kurchak O.N."/>
            <person name="Shaposhnikov A.I."/>
            <person name="Willems A."/>
            <person name="Tikhonovich I.A."/>
        </authorList>
    </citation>
    <scope>NUCLEOTIDE SEQUENCE [LARGE SCALE GENOMIC DNA]</scope>
    <source>
        <strain evidence="1">V5/3M</strain>
    </source>
</reference>
<dbReference type="OrthoDB" id="6697591at2"/>
<dbReference type="AlphaFoldDB" id="A0A1B2EK60"/>
<gene>
    <name evidence="1" type="ORF">BB934_20745</name>
</gene>
<sequence>MPATEAFYEAAIVPELWGRALDLACSTWGADGGVLSSYVDRLGAFIPSEGVEEFCARFLEGGWEAQDVRSRRGIPLARKAKDIVTDADFVTSDERRQLPLYADFLPSVGFGAFAGTILAETGGAKIALSLHRKAHREPFSKDDLARLRHDLTHVRRAARLASKVRMSYADGLVDSLERFTCGAILVDWLGRVIRLNGRAEAALGDHLQIVASRLRSPQRETNKALQDLIDASIRPLTSRHEPGPGSVLLQ</sequence>
<accession>A0A1B2EK60</accession>
<dbReference type="RefSeq" id="WP_099511362.1">
    <property type="nucleotide sequence ID" value="NZ_CP016616.1"/>
</dbReference>
<dbReference type="KEGG" id="moc:BB934_20745"/>
<dbReference type="EMBL" id="CP016616">
    <property type="protein sequence ID" value="ANY80360.1"/>
    <property type="molecule type" value="Genomic_DNA"/>
</dbReference>
<name>A0A1B2EK60_9HYPH</name>